<proteinExistence type="predicted"/>
<gene>
    <name evidence="2" type="ORF">BDV23DRAFT_162779</name>
</gene>
<feature type="transmembrane region" description="Helical" evidence="1">
    <location>
        <begin position="54"/>
        <end position="76"/>
    </location>
</feature>
<dbReference type="EMBL" id="ML735307">
    <property type="protein sequence ID" value="KAE8386645.1"/>
    <property type="molecule type" value="Genomic_DNA"/>
</dbReference>
<dbReference type="AlphaFoldDB" id="A0A5N7BXT9"/>
<reference evidence="2" key="1">
    <citation type="submission" date="2019-04" db="EMBL/GenBank/DDBJ databases">
        <title>Friends and foes A comparative genomics studyof 23 Aspergillus species from section Flavi.</title>
        <authorList>
            <consortium name="DOE Joint Genome Institute"/>
            <person name="Kjaerbolling I."/>
            <person name="Vesth T."/>
            <person name="Frisvad J.C."/>
            <person name="Nybo J.L."/>
            <person name="Theobald S."/>
            <person name="Kildgaard S."/>
            <person name="Isbrandt T."/>
            <person name="Kuo A."/>
            <person name="Sato A."/>
            <person name="Lyhne E.K."/>
            <person name="Kogle M.E."/>
            <person name="Wiebenga A."/>
            <person name="Kun R.S."/>
            <person name="Lubbers R.J."/>
            <person name="Makela M.R."/>
            <person name="Barry K."/>
            <person name="Chovatia M."/>
            <person name="Clum A."/>
            <person name="Daum C."/>
            <person name="Haridas S."/>
            <person name="He G."/>
            <person name="LaButti K."/>
            <person name="Lipzen A."/>
            <person name="Mondo S."/>
            <person name="Riley R."/>
            <person name="Salamov A."/>
            <person name="Simmons B.A."/>
            <person name="Magnuson J.K."/>
            <person name="Henrissat B."/>
            <person name="Mortensen U.H."/>
            <person name="Larsen T.O."/>
            <person name="Devries R.P."/>
            <person name="Grigoriev I.V."/>
            <person name="Machida M."/>
            <person name="Baker S.E."/>
            <person name="Andersen M.R."/>
        </authorList>
    </citation>
    <scope>NUCLEOTIDE SEQUENCE [LARGE SCALE GENOMIC DNA]</scope>
    <source>
        <strain evidence="2">IBT 14317</strain>
    </source>
</reference>
<organism evidence="2">
    <name type="scientific">Petromyces alliaceus</name>
    <name type="common">Aspergillus alliaceus</name>
    <dbReference type="NCBI Taxonomy" id="209559"/>
    <lineage>
        <taxon>Eukaryota</taxon>
        <taxon>Fungi</taxon>
        <taxon>Dikarya</taxon>
        <taxon>Ascomycota</taxon>
        <taxon>Pezizomycotina</taxon>
        <taxon>Eurotiomycetes</taxon>
        <taxon>Eurotiomycetidae</taxon>
        <taxon>Eurotiales</taxon>
        <taxon>Aspergillaceae</taxon>
        <taxon>Aspergillus</taxon>
        <taxon>Aspergillus subgen. Circumdati</taxon>
    </lineage>
</organism>
<name>A0A5N7BXT9_PETAA</name>
<protein>
    <submittedName>
        <fullName evidence="2">Uncharacterized protein</fullName>
    </submittedName>
</protein>
<accession>A0A5N7BXT9</accession>
<evidence type="ECO:0000313" key="2">
    <source>
        <dbReference type="EMBL" id="KAE8386645.1"/>
    </source>
</evidence>
<keyword evidence="1" id="KW-0812">Transmembrane</keyword>
<evidence type="ECO:0000256" key="1">
    <source>
        <dbReference type="SAM" id="Phobius"/>
    </source>
</evidence>
<dbReference type="Proteomes" id="UP000326877">
    <property type="component" value="Unassembled WGS sequence"/>
</dbReference>
<keyword evidence="1" id="KW-1133">Transmembrane helix</keyword>
<sequence length="81" mass="9231">MLLRCIYPLARSLKKNQTITYSHLCMNFAISLEKKTILDAPFSSPVSISLCFHLLLYLSKIANTVVFFFFLFLICIGTHGL</sequence>
<keyword evidence="1" id="KW-0472">Membrane</keyword>